<proteinExistence type="inferred from homology"/>
<dbReference type="PANTHER" id="PTHR33048">
    <property type="entry name" value="PTH11-LIKE INTEGRAL MEMBRANE PROTEIN (AFU_ORTHOLOGUE AFUA_5G11245)"/>
    <property type="match status" value="1"/>
</dbReference>
<keyword evidence="3 6" id="KW-1133">Transmembrane helix</keyword>
<dbReference type="InterPro" id="IPR049326">
    <property type="entry name" value="Rhodopsin_dom_fungi"/>
</dbReference>
<dbReference type="GO" id="GO:0016020">
    <property type="term" value="C:membrane"/>
    <property type="evidence" value="ECO:0007669"/>
    <property type="project" value="UniProtKB-SubCell"/>
</dbReference>
<evidence type="ECO:0000256" key="2">
    <source>
        <dbReference type="ARBA" id="ARBA00022692"/>
    </source>
</evidence>
<evidence type="ECO:0000259" key="7">
    <source>
        <dbReference type="Pfam" id="PF20684"/>
    </source>
</evidence>
<dbReference type="EMBL" id="JAUKUA010000002">
    <property type="protein sequence ID" value="KAK0726111.1"/>
    <property type="molecule type" value="Genomic_DNA"/>
</dbReference>
<dbReference type="PANTHER" id="PTHR33048:SF47">
    <property type="entry name" value="INTEGRAL MEMBRANE PROTEIN-RELATED"/>
    <property type="match status" value="1"/>
</dbReference>
<evidence type="ECO:0000313" key="9">
    <source>
        <dbReference type="Proteomes" id="UP001172102"/>
    </source>
</evidence>
<organism evidence="8 9">
    <name type="scientific">Lasiosphaeris hirsuta</name>
    <dbReference type="NCBI Taxonomy" id="260670"/>
    <lineage>
        <taxon>Eukaryota</taxon>
        <taxon>Fungi</taxon>
        <taxon>Dikarya</taxon>
        <taxon>Ascomycota</taxon>
        <taxon>Pezizomycotina</taxon>
        <taxon>Sordariomycetes</taxon>
        <taxon>Sordariomycetidae</taxon>
        <taxon>Sordariales</taxon>
        <taxon>Lasiosphaeriaceae</taxon>
        <taxon>Lasiosphaeris</taxon>
    </lineage>
</organism>
<evidence type="ECO:0000313" key="8">
    <source>
        <dbReference type="EMBL" id="KAK0726111.1"/>
    </source>
</evidence>
<comment type="caution">
    <text evidence="8">The sequence shown here is derived from an EMBL/GenBank/DDBJ whole genome shotgun (WGS) entry which is preliminary data.</text>
</comment>
<evidence type="ECO:0000256" key="3">
    <source>
        <dbReference type="ARBA" id="ARBA00022989"/>
    </source>
</evidence>
<evidence type="ECO:0000256" key="6">
    <source>
        <dbReference type="SAM" id="Phobius"/>
    </source>
</evidence>
<comment type="similarity">
    <text evidence="5">Belongs to the SAT4 family.</text>
</comment>
<keyword evidence="2 6" id="KW-0812">Transmembrane</keyword>
<name>A0AA40E6S0_9PEZI</name>
<feature type="transmembrane region" description="Helical" evidence="6">
    <location>
        <begin position="29"/>
        <end position="50"/>
    </location>
</feature>
<feature type="domain" description="Rhodopsin" evidence="7">
    <location>
        <begin position="27"/>
        <end position="121"/>
    </location>
</feature>
<evidence type="ECO:0000256" key="1">
    <source>
        <dbReference type="ARBA" id="ARBA00004141"/>
    </source>
</evidence>
<dbReference type="Proteomes" id="UP001172102">
    <property type="component" value="Unassembled WGS sequence"/>
</dbReference>
<evidence type="ECO:0000256" key="5">
    <source>
        <dbReference type="ARBA" id="ARBA00038359"/>
    </source>
</evidence>
<keyword evidence="4 6" id="KW-0472">Membrane</keyword>
<dbReference type="AlphaFoldDB" id="A0AA40E6S0"/>
<evidence type="ECO:0000256" key="4">
    <source>
        <dbReference type="ARBA" id="ARBA00023136"/>
    </source>
</evidence>
<sequence length="143" mass="15881">MAYVNIGEPPKSLCILPGKQSADRDSNEALGMFSDTLLAIFPTFIIWRLHRSTVEWTIVSILIGLGLLAVLARMFKIVTLKSFDITSENTVGDMMPAFIWTRIEEIDHIIAACAPLLKLPIEWNGQPLLLAWEITGAVVNSEN</sequence>
<dbReference type="InterPro" id="IPR052337">
    <property type="entry name" value="SAT4-like"/>
</dbReference>
<comment type="subcellular location">
    <subcellularLocation>
        <location evidence="1">Membrane</location>
        <topology evidence="1">Multi-pass membrane protein</topology>
    </subcellularLocation>
</comment>
<keyword evidence="9" id="KW-1185">Reference proteome</keyword>
<protein>
    <recommendedName>
        <fullName evidence="7">Rhodopsin domain-containing protein</fullName>
    </recommendedName>
</protein>
<gene>
    <name evidence="8" type="ORF">B0H67DRAFT_642430</name>
</gene>
<accession>A0AA40E6S0</accession>
<dbReference type="Pfam" id="PF20684">
    <property type="entry name" value="Fung_rhodopsin"/>
    <property type="match status" value="1"/>
</dbReference>
<feature type="transmembrane region" description="Helical" evidence="6">
    <location>
        <begin position="56"/>
        <end position="75"/>
    </location>
</feature>
<reference evidence="8" key="1">
    <citation type="submission" date="2023-06" db="EMBL/GenBank/DDBJ databases">
        <title>Genome-scale phylogeny and comparative genomics of the fungal order Sordariales.</title>
        <authorList>
            <consortium name="Lawrence Berkeley National Laboratory"/>
            <person name="Hensen N."/>
            <person name="Bonometti L."/>
            <person name="Westerberg I."/>
            <person name="Brannstrom I.O."/>
            <person name="Guillou S."/>
            <person name="Cros-Aarteil S."/>
            <person name="Calhoun S."/>
            <person name="Haridas S."/>
            <person name="Kuo A."/>
            <person name="Mondo S."/>
            <person name="Pangilinan J."/>
            <person name="Riley R."/>
            <person name="Labutti K."/>
            <person name="Andreopoulos B."/>
            <person name="Lipzen A."/>
            <person name="Chen C."/>
            <person name="Yanf M."/>
            <person name="Daum C."/>
            <person name="Ng V."/>
            <person name="Clum A."/>
            <person name="Steindorff A."/>
            <person name="Ohm R."/>
            <person name="Martin F."/>
            <person name="Silar P."/>
            <person name="Natvig D."/>
            <person name="Lalanne C."/>
            <person name="Gautier V."/>
            <person name="Ament-Velasquez S.L."/>
            <person name="Kruys A."/>
            <person name="Hutchinson M.I."/>
            <person name="Powell A.J."/>
            <person name="Barry K."/>
            <person name="Miller A.N."/>
            <person name="Grigoriev I.V."/>
            <person name="Debuchy R."/>
            <person name="Gladieux P."/>
            <person name="Thoren M.H."/>
            <person name="Johannesson H."/>
        </authorList>
    </citation>
    <scope>NUCLEOTIDE SEQUENCE</scope>
    <source>
        <strain evidence="8">SMH4607-1</strain>
    </source>
</reference>